<accession>A7A3J0</accession>
<dbReference type="EMBL" id="AAXD02000018">
    <property type="protein sequence ID" value="EDN83473.1"/>
    <property type="molecule type" value="Genomic_DNA"/>
</dbReference>
<dbReference type="Proteomes" id="UP000003773">
    <property type="component" value="Unassembled WGS sequence"/>
</dbReference>
<sequence length="38" mass="4370">MKALRVLALRALVLALELRVAVAYPTRYIRNDVTTRNE</sequence>
<organism evidence="1 2">
    <name type="scientific">Bifidobacterium adolescentis L2-32</name>
    <dbReference type="NCBI Taxonomy" id="411481"/>
    <lineage>
        <taxon>Bacteria</taxon>
        <taxon>Bacillati</taxon>
        <taxon>Actinomycetota</taxon>
        <taxon>Actinomycetes</taxon>
        <taxon>Bifidobacteriales</taxon>
        <taxon>Bifidobacteriaceae</taxon>
        <taxon>Bifidobacterium</taxon>
    </lineage>
</organism>
<reference evidence="1 2" key="2">
    <citation type="submission" date="2007-05" db="EMBL/GenBank/DDBJ databases">
        <title>Draft genome sequence of Bifidobacterium adolescentis (L2-32).</title>
        <authorList>
            <person name="Sudarsanam P."/>
            <person name="Ley R."/>
            <person name="Guruge J."/>
            <person name="Turnbaugh P.J."/>
            <person name="Mahowald M."/>
            <person name="Liep D."/>
            <person name="Gordon J."/>
        </authorList>
    </citation>
    <scope>NUCLEOTIDE SEQUENCE [LARGE SCALE GENOMIC DNA]</scope>
    <source>
        <strain evidence="1 2">L2-32</strain>
    </source>
</reference>
<name>A7A3J0_BIFAD</name>
<comment type="caution">
    <text evidence="1">The sequence shown here is derived from an EMBL/GenBank/DDBJ whole genome shotgun (WGS) entry which is preliminary data.</text>
</comment>
<protein>
    <submittedName>
        <fullName evidence="1">Uncharacterized protein</fullName>
    </submittedName>
</protein>
<dbReference type="AlphaFoldDB" id="A7A3J0"/>
<proteinExistence type="predicted"/>
<evidence type="ECO:0000313" key="1">
    <source>
        <dbReference type="EMBL" id="EDN83473.1"/>
    </source>
</evidence>
<dbReference type="HOGENOM" id="CLU_3325053_0_0_11"/>
<gene>
    <name evidence="1" type="ORF">BIFADO_00380</name>
</gene>
<reference evidence="1 2" key="1">
    <citation type="submission" date="2007-04" db="EMBL/GenBank/DDBJ databases">
        <authorList>
            <person name="Fulton L."/>
            <person name="Clifton S."/>
            <person name="Fulton B."/>
            <person name="Xu J."/>
            <person name="Minx P."/>
            <person name="Pepin K.H."/>
            <person name="Johnson M."/>
            <person name="Thiruvilangam P."/>
            <person name="Bhonagiri V."/>
            <person name="Nash W.E."/>
            <person name="Mardis E.R."/>
            <person name="Wilson R.K."/>
        </authorList>
    </citation>
    <scope>NUCLEOTIDE SEQUENCE [LARGE SCALE GENOMIC DNA]</scope>
    <source>
        <strain evidence="1 2">L2-32</strain>
    </source>
</reference>
<evidence type="ECO:0000313" key="2">
    <source>
        <dbReference type="Proteomes" id="UP000003773"/>
    </source>
</evidence>